<dbReference type="PROSITE" id="PS50125">
    <property type="entry name" value="GUANYLATE_CYCLASE_2"/>
    <property type="match status" value="1"/>
</dbReference>
<dbReference type="GO" id="GO:0009190">
    <property type="term" value="P:cyclic nucleotide biosynthetic process"/>
    <property type="evidence" value="ECO:0007669"/>
    <property type="project" value="InterPro"/>
</dbReference>
<dbReference type="EMBL" id="JAECZO010000090">
    <property type="protein sequence ID" value="KAK7196949.1"/>
    <property type="molecule type" value="Genomic_DNA"/>
</dbReference>
<evidence type="ECO:0000313" key="4">
    <source>
        <dbReference type="EMBL" id="KAK7196949.1"/>
    </source>
</evidence>
<evidence type="ECO:0000256" key="1">
    <source>
        <dbReference type="SAM" id="MobiDB-lite"/>
    </source>
</evidence>
<dbReference type="GO" id="GO:0019825">
    <property type="term" value="F:oxygen binding"/>
    <property type="evidence" value="ECO:0007669"/>
    <property type="project" value="InterPro"/>
</dbReference>
<name>A0AAW0EVI2_9TRYP</name>
<dbReference type="InterPro" id="IPR044399">
    <property type="entry name" value="Mb-like_M"/>
</dbReference>
<dbReference type="AlphaFoldDB" id="A0AAW0EVI2"/>
<reference evidence="4 5" key="1">
    <citation type="journal article" date="2021" name="MBio">
        <title>A New Model Trypanosomatid, Novymonas esmeraldas: Genomic Perception of Its 'Candidatus Pandoraea novymonadis' Endosymbiont.</title>
        <authorList>
            <person name="Zakharova A."/>
            <person name="Saura A."/>
            <person name="Butenko A."/>
            <person name="Podesvova L."/>
            <person name="Warmusova S."/>
            <person name="Kostygov A.Y."/>
            <person name="Nenarokova A."/>
            <person name="Lukes J."/>
            <person name="Opperdoes F.R."/>
            <person name="Yurchenko V."/>
        </authorList>
    </citation>
    <scope>NUCLEOTIDE SEQUENCE [LARGE SCALE GENOMIC DNA]</scope>
    <source>
        <strain evidence="4 5">E262AT.01</strain>
    </source>
</reference>
<dbReference type="InterPro" id="IPR050697">
    <property type="entry name" value="Adenylyl/Guanylyl_Cyclase_3/4"/>
</dbReference>
<dbReference type="CDD" id="cd01040">
    <property type="entry name" value="Mb-like"/>
    <property type="match status" value="1"/>
</dbReference>
<dbReference type="InterPro" id="IPR029787">
    <property type="entry name" value="Nucleotide_cyclase"/>
</dbReference>
<dbReference type="Gene3D" id="3.30.70.1230">
    <property type="entry name" value="Nucleotide cyclase"/>
    <property type="match status" value="1"/>
</dbReference>
<dbReference type="GO" id="GO:0035556">
    <property type="term" value="P:intracellular signal transduction"/>
    <property type="evidence" value="ECO:0007669"/>
    <property type="project" value="InterPro"/>
</dbReference>
<feature type="domain" description="Globin" evidence="2">
    <location>
        <begin position="299"/>
        <end position="436"/>
    </location>
</feature>
<dbReference type="Proteomes" id="UP001430356">
    <property type="component" value="Unassembled WGS sequence"/>
</dbReference>
<dbReference type="InterPro" id="IPR012292">
    <property type="entry name" value="Globin/Proto"/>
</dbReference>
<dbReference type="InterPro" id="IPR009050">
    <property type="entry name" value="Globin-like_sf"/>
</dbReference>
<accession>A0AAW0EVI2</accession>
<dbReference type="Pfam" id="PF00042">
    <property type="entry name" value="Globin"/>
    <property type="match status" value="1"/>
</dbReference>
<protein>
    <submittedName>
        <fullName evidence="4">Adenylate and Guanylate cyclase catalytic domain containing protein</fullName>
    </submittedName>
</protein>
<evidence type="ECO:0000313" key="5">
    <source>
        <dbReference type="Proteomes" id="UP001430356"/>
    </source>
</evidence>
<dbReference type="SUPFAM" id="SSF55073">
    <property type="entry name" value="Nucleotide cyclase"/>
    <property type="match status" value="1"/>
</dbReference>
<dbReference type="PANTHER" id="PTHR43081:SF1">
    <property type="entry name" value="ADENYLATE CYCLASE, TERMINAL-DIFFERENTIATION SPECIFIC"/>
    <property type="match status" value="1"/>
</dbReference>
<dbReference type="InterPro" id="IPR000971">
    <property type="entry name" value="Globin"/>
</dbReference>
<dbReference type="PANTHER" id="PTHR43081">
    <property type="entry name" value="ADENYLATE CYCLASE, TERMINAL-DIFFERENTIATION SPECIFIC-RELATED"/>
    <property type="match status" value="1"/>
</dbReference>
<dbReference type="GO" id="GO:0020037">
    <property type="term" value="F:heme binding"/>
    <property type="evidence" value="ECO:0007669"/>
    <property type="project" value="InterPro"/>
</dbReference>
<evidence type="ECO:0000259" key="2">
    <source>
        <dbReference type="PROSITE" id="PS01033"/>
    </source>
</evidence>
<feature type="domain" description="Guanylate cyclase" evidence="3">
    <location>
        <begin position="611"/>
        <end position="748"/>
    </location>
</feature>
<dbReference type="Gene3D" id="1.10.490.10">
    <property type="entry name" value="Globins"/>
    <property type="match status" value="1"/>
</dbReference>
<dbReference type="PROSITE" id="PS01033">
    <property type="entry name" value="GLOBIN"/>
    <property type="match status" value="1"/>
</dbReference>
<organism evidence="4 5">
    <name type="scientific">Novymonas esmeraldas</name>
    <dbReference type="NCBI Taxonomy" id="1808958"/>
    <lineage>
        <taxon>Eukaryota</taxon>
        <taxon>Discoba</taxon>
        <taxon>Euglenozoa</taxon>
        <taxon>Kinetoplastea</taxon>
        <taxon>Metakinetoplastina</taxon>
        <taxon>Trypanosomatida</taxon>
        <taxon>Trypanosomatidae</taxon>
        <taxon>Novymonas</taxon>
    </lineage>
</organism>
<comment type="caution">
    <text evidence="4">The sequence shown here is derived from an EMBL/GenBank/DDBJ whole genome shotgun (WGS) entry which is preliminary data.</text>
</comment>
<dbReference type="Pfam" id="PF00211">
    <property type="entry name" value="Guanylate_cyc"/>
    <property type="match status" value="1"/>
</dbReference>
<feature type="region of interest" description="Disordered" evidence="1">
    <location>
        <begin position="1"/>
        <end position="27"/>
    </location>
</feature>
<dbReference type="SMART" id="SM00044">
    <property type="entry name" value="CYCc"/>
    <property type="match status" value="1"/>
</dbReference>
<proteinExistence type="predicted"/>
<dbReference type="CDD" id="cd07302">
    <property type="entry name" value="CHD"/>
    <property type="match status" value="1"/>
</dbReference>
<keyword evidence="5" id="KW-1185">Reference proteome</keyword>
<feature type="region of interest" description="Disordered" evidence="1">
    <location>
        <begin position="212"/>
        <end position="257"/>
    </location>
</feature>
<dbReference type="InterPro" id="IPR001054">
    <property type="entry name" value="A/G_cyclase"/>
</dbReference>
<evidence type="ECO:0000259" key="3">
    <source>
        <dbReference type="PROSITE" id="PS50125"/>
    </source>
</evidence>
<dbReference type="SUPFAM" id="SSF46458">
    <property type="entry name" value="Globin-like"/>
    <property type="match status" value="1"/>
</dbReference>
<sequence length="876" mass="95264">MGAATSIAGLRSVKQRAVQPHQSPSSNIVPATLADELHATEHCTPCDAVKGRGSLDSGDVQHCEKDNCLLLHVPGATDTIIITPPNAPLRADAVVPTGKPRALEAEQSPVRMSSFAPLSPPAGGAAATHSGKTHSSKFLSVLSDDVASPCGAAGSDSKLGDSVMKDYNFVANNTGAGAGTARRLPVVSFGGPSAATGEAADITVVMVDTTADGSPADTPLHGPAAKRRYQGARQSMPFAESDAESTATTAPPPPPRRASVVGLNPLYGGMTETVVEPTATDNAEYAERVSKQMAAASEDLDEYTSNMRVLLRSWEIVSEHYDALVDELGHTIGAEHPEYGVLFVNSSLAAQARVMLNMIGEALVIVARPNEMFSTLLEMGALHRRYNVCEEHFRALQSAFMRILPKYLPAELQASCEAAWTPFWTIVVQLLVHGRESARGDWHEAEQQRTFLAESRRVMKEILSRKTTSERGTFMMELLEGAVRADASMERFSQLRDRRTAIRAFNGIIRLLEGSEDTKGTELLMEELSFRHTVYGLDSAAMQTFRQPFVDTCHYSMWKKKCLEEWRPETKRSLGAFWDYVTVSWENALHSTAKSREAQAERAPDGAEPFCMMFTDIEGSTRLWERNPTVMGEAVEAHHRIVRSAIADYGAYEVKTVGDSFVIAAKDALIALKIALAIQLELMRGPITPGFEMVDNVQGSGPAECWRNDSLRVRIGIHYCRDASAVYDSVQRRYDYYGPGVNCTARTESAAGGGQILITEDALDMIRAMPGFSCVGRRSMVDHQTHYTDGNGHRVSIQDAQEVLNGSRPLADVVVVRDWGEHTFKGIAKNKQLFSVLPTSLAGRVFELPSKSLGSSAAHSRVGSVMSFPKPSSPFT</sequence>
<gene>
    <name evidence="4" type="ORF">NESM_000637700</name>
</gene>